<reference evidence="5" key="1">
    <citation type="submission" date="2017-09" db="EMBL/GenBank/DDBJ databases">
        <authorList>
            <person name="Varghese N."/>
            <person name="Submissions S."/>
        </authorList>
    </citation>
    <scope>NUCLEOTIDE SEQUENCE [LARGE SCALE GENOMIC DNA]</scope>
    <source>
        <strain evidence="5">DSM 25885</strain>
    </source>
</reference>
<feature type="coiled-coil region" evidence="1">
    <location>
        <begin position="231"/>
        <end position="258"/>
    </location>
</feature>
<evidence type="ECO:0000313" key="5">
    <source>
        <dbReference type="Proteomes" id="UP000219048"/>
    </source>
</evidence>
<accession>A0A285MR44</accession>
<evidence type="ECO:0000259" key="3">
    <source>
        <dbReference type="PROSITE" id="PS50853"/>
    </source>
</evidence>
<dbReference type="Pfam" id="PF00041">
    <property type="entry name" value="fn3"/>
    <property type="match status" value="1"/>
</dbReference>
<sequence length="258" mass="27518">FARDAAGNVSLVSNTENVNTQAGGDTESPNAVSDLSSSNTTSTSTDLSWSDPGDNVGVTDYEVFQDGGSLGLTGGATTFNVTGLTASTGYAFTVFARDAAGNVSLVSNTENVNTQAGGGVIDYTSTNSNMNTVDWTARDLFADRNVGIGTTNTQGYRLAVAGNVIAEGVKVELQGNWPDFVFLKEYDLMGLEQVRQFIKENGHLPNIPSAKNVEANGIDLGKMDAKLLQKIEELTLYLLMQQKQIDKLNKELEALKDQ</sequence>
<dbReference type="SUPFAM" id="SSF49265">
    <property type="entry name" value="Fibronectin type III"/>
    <property type="match status" value="1"/>
</dbReference>
<protein>
    <submittedName>
        <fullName evidence="4">Fibronectin type III domain-containing protein</fullName>
    </submittedName>
</protein>
<dbReference type="InterPro" id="IPR013783">
    <property type="entry name" value="Ig-like_fold"/>
</dbReference>
<dbReference type="CDD" id="cd00063">
    <property type="entry name" value="FN3"/>
    <property type="match status" value="1"/>
</dbReference>
<feature type="compositionally biased region" description="Polar residues" evidence="2">
    <location>
        <begin position="10"/>
        <end position="31"/>
    </location>
</feature>
<feature type="region of interest" description="Disordered" evidence="2">
    <location>
        <begin position="1"/>
        <end position="53"/>
    </location>
</feature>
<evidence type="ECO:0000256" key="2">
    <source>
        <dbReference type="SAM" id="MobiDB-lite"/>
    </source>
</evidence>
<organism evidence="4 5">
    <name type="scientific">Flagellimonas pacifica</name>
    <dbReference type="NCBI Taxonomy" id="1247520"/>
    <lineage>
        <taxon>Bacteria</taxon>
        <taxon>Pseudomonadati</taxon>
        <taxon>Bacteroidota</taxon>
        <taxon>Flavobacteriia</taxon>
        <taxon>Flavobacteriales</taxon>
        <taxon>Flavobacteriaceae</taxon>
        <taxon>Flagellimonas</taxon>
    </lineage>
</organism>
<keyword evidence="1" id="KW-0175">Coiled coil</keyword>
<dbReference type="EMBL" id="OBEH01000002">
    <property type="protein sequence ID" value="SNY99618.1"/>
    <property type="molecule type" value="Genomic_DNA"/>
</dbReference>
<dbReference type="Gene3D" id="2.60.40.10">
    <property type="entry name" value="Immunoglobulins"/>
    <property type="match status" value="1"/>
</dbReference>
<dbReference type="AlphaFoldDB" id="A0A285MR44"/>
<dbReference type="PROSITE" id="PS50853">
    <property type="entry name" value="FN3"/>
    <property type="match status" value="1"/>
</dbReference>
<feature type="domain" description="Fibronectin type-III" evidence="3">
    <location>
        <begin position="31"/>
        <end position="117"/>
    </location>
</feature>
<dbReference type="InterPro" id="IPR036116">
    <property type="entry name" value="FN3_sf"/>
</dbReference>
<dbReference type="RefSeq" id="WP_207763837.1">
    <property type="nucleotide sequence ID" value="NZ_OBEH01000002.1"/>
</dbReference>
<feature type="non-terminal residue" evidence="4">
    <location>
        <position position="1"/>
    </location>
</feature>
<gene>
    <name evidence="4" type="ORF">SAMN06265377_1429</name>
</gene>
<evidence type="ECO:0000256" key="1">
    <source>
        <dbReference type="SAM" id="Coils"/>
    </source>
</evidence>
<evidence type="ECO:0000313" key="4">
    <source>
        <dbReference type="EMBL" id="SNY99618.1"/>
    </source>
</evidence>
<dbReference type="SMART" id="SM00060">
    <property type="entry name" value="FN3"/>
    <property type="match status" value="1"/>
</dbReference>
<feature type="compositionally biased region" description="Low complexity" evidence="2">
    <location>
        <begin position="33"/>
        <end position="51"/>
    </location>
</feature>
<dbReference type="Proteomes" id="UP000219048">
    <property type="component" value="Unassembled WGS sequence"/>
</dbReference>
<dbReference type="InterPro" id="IPR003961">
    <property type="entry name" value="FN3_dom"/>
</dbReference>
<keyword evidence="5" id="KW-1185">Reference proteome</keyword>
<name>A0A285MR44_9FLAO</name>
<proteinExistence type="predicted"/>